<dbReference type="GO" id="GO:0003676">
    <property type="term" value="F:nucleic acid binding"/>
    <property type="evidence" value="ECO:0007669"/>
    <property type="project" value="InterPro"/>
</dbReference>
<dbReference type="Gene3D" id="3.30.420.10">
    <property type="entry name" value="Ribonuclease H-like superfamily/Ribonuclease H"/>
    <property type="match status" value="1"/>
</dbReference>
<dbReference type="PANTHER" id="PTHR46060:SF1">
    <property type="entry name" value="MARINER MOS1 TRANSPOSASE-LIKE PROTEIN"/>
    <property type="match status" value="1"/>
</dbReference>
<accession>A0A4C1X7H9</accession>
<organism evidence="1 2">
    <name type="scientific">Eumeta variegata</name>
    <name type="common">Bagworm moth</name>
    <name type="synonym">Eumeta japonica</name>
    <dbReference type="NCBI Taxonomy" id="151549"/>
    <lineage>
        <taxon>Eukaryota</taxon>
        <taxon>Metazoa</taxon>
        <taxon>Ecdysozoa</taxon>
        <taxon>Arthropoda</taxon>
        <taxon>Hexapoda</taxon>
        <taxon>Insecta</taxon>
        <taxon>Pterygota</taxon>
        <taxon>Neoptera</taxon>
        <taxon>Endopterygota</taxon>
        <taxon>Lepidoptera</taxon>
        <taxon>Glossata</taxon>
        <taxon>Ditrysia</taxon>
        <taxon>Tineoidea</taxon>
        <taxon>Psychidae</taxon>
        <taxon>Oiketicinae</taxon>
        <taxon>Eumeta</taxon>
    </lineage>
</organism>
<reference evidence="1 2" key="1">
    <citation type="journal article" date="2019" name="Commun. Biol.">
        <title>The bagworm genome reveals a unique fibroin gene that provides high tensile strength.</title>
        <authorList>
            <person name="Kono N."/>
            <person name="Nakamura H."/>
            <person name="Ohtoshi R."/>
            <person name="Tomita M."/>
            <person name="Numata K."/>
            <person name="Arakawa K."/>
        </authorList>
    </citation>
    <scope>NUCLEOTIDE SEQUENCE [LARGE SCALE GENOMIC DNA]</scope>
</reference>
<comment type="caution">
    <text evidence="1">The sequence shown here is derived from an EMBL/GenBank/DDBJ whole genome shotgun (WGS) entry which is preliminary data.</text>
</comment>
<sequence length="272" mass="31354">MNSGVGRLFRVLILNPDNWRIEYETSRIRLLACSRQKVKPLASDTAPDLLGKALEILAFTYSFARVNVEIILYLCRLAIDNSNVQDSSTSIWDRNCDQDRDQDYKHKWRILDYAHDPKTKQQSTVWVFQGEPKSTKGILAKSTLKQMVACFFGINGHMVTVPLENRKIVNSEWYATICLPEVFEEIAKNNRQRRIILHHDDASCHTSAETTRFLEGQKIKLTGHPPYSFNLAPNDFYLFPSVKNKLHGQPFSSRKEAVDAFKMYILEIPQSE</sequence>
<dbReference type="PANTHER" id="PTHR46060">
    <property type="entry name" value="MARINER MOS1 TRANSPOSASE-LIKE PROTEIN"/>
    <property type="match status" value="1"/>
</dbReference>
<dbReference type="STRING" id="151549.A0A4C1X7H9"/>
<keyword evidence="1" id="KW-0808">Transferase</keyword>
<evidence type="ECO:0000313" key="2">
    <source>
        <dbReference type="Proteomes" id="UP000299102"/>
    </source>
</evidence>
<dbReference type="Proteomes" id="UP000299102">
    <property type="component" value="Unassembled WGS sequence"/>
</dbReference>
<name>A0A4C1X7H9_EUMVA</name>
<evidence type="ECO:0000313" key="1">
    <source>
        <dbReference type="EMBL" id="GBP58842.1"/>
    </source>
</evidence>
<proteinExistence type="predicted"/>
<dbReference type="AlphaFoldDB" id="A0A4C1X7H9"/>
<dbReference type="GO" id="GO:0008168">
    <property type="term" value="F:methyltransferase activity"/>
    <property type="evidence" value="ECO:0007669"/>
    <property type="project" value="UniProtKB-KW"/>
</dbReference>
<dbReference type="EMBL" id="BGZK01000745">
    <property type="protein sequence ID" value="GBP58842.1"/>
    <property type="molecule type" value="Genomic_DNA"/>
</dbReference>
<protein>
    <submittedName>
        <fullName evidence="1">Histone-lysine N-methyltransferase SETMAR</fullName>
    </submittedName>
</protein>
<dbReference type="InterPro" id="IPR036397">
    <property type="entry name" value="RNaseH_sf"/>
</dbReference>
<keyword evidence="1" id="KW-0489">Methyltransferase</keyword>
<keyword evidence="2" id="KW-1185">Reference proteome</keyword>
<dbReference type="GO" id="GO:0032259">
    <property type="term" value="P:methylation"/>
    <property type="evidence" value="ECO:0007669"/>
    <property type="project" value="UniProtKB-KW"/>
</dbReference>
<gene>
    <name evidence="1" type="primary">SETMAR</name>
    <name evidence="1" type="ORF">EVAR_84037_1</name>
</gene>
<dbReference type="OrthoDB" id="10017160at2759"/>
<dbReference type="InterPro" id="IPR052709">
    <property type="entry name" value="Transposase-MT_Hybrid"/>
</dbReference>